<dbReference type="InterPro" id="IPR036597">
    <property type="entry name" value="Fido-like_dom_sf"/>
</dbReference>
<dbReference type="SUPFAM" id="SSF140931">
    <property type="entry name" value="Fic-like"/>
    <property type="match status" value="1"/>
</dbReference>
<dbReference type="RefSeq" id="WP_166469194.1">
    <property type="nucleotide sequence ID" value="NZ_CP050066.2"/>
</dbReference>
<dbReference type="Pfam" id="PF02661">
    <property type="entry name" value="Fic"/>
    <property type="match status" value="1"/>
</dbReference>
<keyword evidence="2" id="KW-0547">Nucleotide-binding</keyword>
<name>A0A6G9AAS0_9BRAD</name>
<dbReference type="GO" id="GO:0005524">
    <property type="term" value="F:ATP binding"/>
    <property type="evidence" value="ECO:0007669"/>
    <property type="project" value="UniProtKB-KW"/>
</dbReference>
<sequence length="235" mass="26050">MTGEEGERRHSKALEPELIKDPKLKAEAEAANGLRQYDFAVQAVQTAIERQPFRLRLSLILSLQREALQGISAYAGLFRPGDVKIQHSKHVPPGAHMVPELVEDLCEYVNDHWEASSPIHLAAYVMWRLNWIHPFADGNGRTSRILSFFVLFARLGALLPGTPTLPDLIIDHRDLYEAALDDADEACRQGKLDVSKMEHLVEALLAKQLARVYELAAGKAVLGGVVSGKADEKTI</sequence>
<feature type="binding site" evidence="2">
    <location>
        <begin position="137"/>
        <end position="144"/>
    </location>
    <ligand>
        <name>ATP</name>
        <dbReference type="ChEBI" id="CHEBI:30616"/>
    </ligand>
</feature>
<evidence type="ECO:0000313" key="5">
    <source>
        <dbReference type="Proteomes" id="UP000500895"/>
    </source>
</evidence>
<dbReference type="Gene3D" id="1.10.3290.10">
    <property type="entry name" value="Fido-like domain"/>
    <property type="match status" value="1"/>
</dbReference>
<dbReference type="InterPro" id="IPR040198">
    <property type="entry name" value="Fido_containing"/>
</dbReference>
<accession>A0A6G9AAS0</accession>
<dbReference type="InterPro" id="IPR003812">
    <property type="entry name" value="Fido"/>
</dbReference>
<dbReference type="PANTHER" id="PTHR13504:SF38">
    <property type="entry name" value="FIDO DOMAIN-CONTAINING PROTEIN"/>
    <property type="match status" value="1"/>
</dbReference>
<dbReference type="PROSITE" id="PS51459">
    <property type="entry name" value="FIDO"/>
    <property type="match status" value="1"/>
</dbReference>
<feature type="domain" description="Fido" evidence="3">
    <location>
        <begin position="55"/>
        <end position="206"/>
    </location>
</feature>
<evidence type="ECO:0000259" key="3">
    <source>
        <dbReference type="PROSITE" id="PS51459"/>
    </source>
</evidence>
<dbReference type="EMBL" id="CP050066">
    <property type="protein sequence ID" value="QIP09541.1"/>
    <property type="molecule type" value="Genomic_DNA"/>
</dbReference>
<evidence type="ECO:0000256" key="1">
    <source>
        <dbReference type="PIRSR" id="PIRSR640198-1"/>
    </source>
</evidence>
<dbReference type="Proteomes" id="UP000500895">
    <property type="component" value="Chromosome"/>
</dbReference>
<evidence type="ECO:0000256" key="2">
    <source>
        <dbReference type="PIRSR" id="PIRSR640198-2"/>
    </source>
</evidence>
<keyword evidence="2" id="KW-0067">ATP-binding</keyword>
<reference evidence="4 5" key="1">
    <citation type="journal article" date="2020" name="Int. J. Syst. Evol. Microbiol.">
        <title>Description and complete genome sequences of Bradyrhizobium symbiodeficiens sp. nov., a non-symbiotic bacterium associated with legumes native to Canada.</title>
        <authorList>
            <person name="Bromfield E.S.P."/>
            <person name="Cloutier S."/>
            <person name="Nguyen H.D.T."/>
        </authorList>
    </citation>
    <scope>NUCLEOTIDE SEQUENCE [LARGE SCALE GENOMIC DNA]</scope>
    <source>
        <strain evidence="4 5">101S1MB</strain>
    </source>
</reference>
<dbReference type="AlphaFoldDB" id="A0A6G9AAS0"/>
<protein>
    <submittedName>
        <fullName evidence="4">Fic family protein</fullName>
    </submittedName>
</protein>
<organism evidence="4 5">
    <name type="scientific">Bradyrhizobium symbiodeficiens</name>
    <dbReference type="NCBI Taxonomy" id="1404367"/>
    <lineage>
        <taxon>Bacteria</taxon>
        <taxon>Pseudomonadati</taxon>
        <taxon>Pseudomonadota</taxon>
        <taxon>Alphaproteobacteria</taxon>
        <taxon>Hyphomicrobiales</taxon>
        <taxon>Nitrobacteraceae</taxon>
        <taxon>Bradyrhizobium</taxon>
    </lineage>
</organism>
<evidence type="ECO:0000313" key="4">
    <source>
        <dbReference type="EMBL" id="QIP09541.1"/>
    </source>
</evidence>
<gene>
    <name evidence="4" type="ORF">HAV00_26290</name>
</gene>
<proteinExistence type="predicted"/>
<dbReference type="PANTHER" id="PTHR13504">
    <property type="entry name" value="FIDO DOMAIN-CONTAINING PROTEIN DDB_G0283145"/>
    <property type="match status" value="1"/>
</dbReference>
<feature type="active site" evidence="1">
    <location>
        <position position="133"/>
    </location>
</feature>